<dbReference type="EMBL" id="FMHG01000006">
    <property type="protein sequence ID" value="SCJ91481.1"/>
    <property type="molecule type" value="Genomic_DNA"/>
</dbReference>
<dbReference type="CDD" id="cd06587">
    <property type="entry name" value="VOC"/>
    <property type="match status" value="1"/>
</dbReference>
<dbReference type="InterPro" id="IPR004360">
    <property type="entry name" value="Glyas_Fos-R_dOase_dom"/>
</dbReference>
<organism evidence="2">
    <name type="scientific">uncultured Anaerotruncus sp</name>
    <dbReference type="NCBI Taxonomy" id="905011"/>
    <lineage>
        <taxon>Bacteria</taxon>
        <taxon>Bacillati</taxon>
        <taxon>Bacillota</taxon>
        <taxon>Clostridia</taxon>
        <taxon>Eubacteriales</taxon>
        <taxon>Oscillospiraceae</taxon>
        <taxon>Anaerotruncus</taxon>
        <taxon>environmental samples</taxon>
    </lineage>
</organism>
<gene>
    <name evidence="2" type="ORF">SAMEA3545359_02838</name>
</gene>
<protein>
    <submittedName>
        <fullName evidence="2">Glyoxalase-like domain</fullName>
    </submittedName>
</protein>
<dbReference type="PROSITE" id="PS51819">
    <property type="entry name" value="VOC"/>
    <property type="match status" value="1"/>
</dbReference>
<reference evidence="2" key="1">
    <citation type="submission" date="2015-09" db="EMBL/GenBank/DDBJ databases">
        <authorList>
            <consortium name="Pathogen Informatics"/>
        </authorList>
    </citation>
    <scope>NUCLEOTIDE SEQUENCE</scope>
    <source>
        <strain evidence="2">2789STDY5834896</strain>
    </source>
</reference>
<accession>A0A1C6KB56</accession>
<evidence type="ECO:0000313" key="2">
    <source>
        <dbReference type="EMBL" id="SCJ91481.1"/>
    </source>
</evidence>
<dbReference type="Gene3D" id="3.10.180.10">
    <property type="entry name" value="2,3-Dihydroxybiphenyl 1,2-Dioxygenase, domain 1"/>
    <property type="match status" value="1"/>
</dbReference>
<dbReference type="InterPro" id="IPR029068">
    <property type="entry name" value="Glyas_Bleomycin-R_OHBP_Dase"/>
</dbReference>
<feature type="domain" description="VOC" evidence="1">
    <location>
        <begin position="3"/>
        <end position="118"/>
    </location>
</feature>
<evidence type="ECO:0000259" key="1">
    <source>
        <dbReference type="PROSITE" id="PS51819"/>
    </source>
</evidence>
<dbReference type="AlphaFoldDB" id="A0A1C6KB56"/>
<name>A0A1C6KB56_9FIRM</name>
<dbReference type="InterPro" id="IPR037523">
    <property type="entry name" value="VOC_core"/>
</dbReference>
<proteinExistence type="predicted"/>
<dbReference type="Pfam" id="PF00903">
    <property type="entry name" value="Glyoxalase"/>
    <property type="match status" value="1"/>
</dbReference>
<dbReference type="SUPFAM" id="SSF54593">
    <property type="entry name" value="Glyoxalase/Bleomycin resistance protein/Dihydroxybiphenyl dioxygenase"/>
    <property type="match status" value="1"/>
</dbReference>
<sequence>MYQSSICFLPCRDLTQTTSFYTQTVGLEVAEQMPGCVIFDTGRGYWGFCAYGDDRPMATGVVLSLNCADNAAVDAEYRRLMAGNAAIVQNPPAMHAVFPVYSFFITDPNGYLVEFQKIQK</sequence>